<gene>
    <name evidence="1" type="ORF">V6N11_028149</name>
</gene>
<dbReference type="EMBL" id="JBBPBN010000642">
    <property type="protein sequence ID" value="KAK8483559.1"/>
    <property type="molecule type" value="Genomic_DNA"/>
</dbReference>
<protein>
    <submittedName>
        <fullName evidence="1">Uncharacterized protein</fullName>
    </submittedName>
</protein>
<proteinExistence type="predicted"/>
<reference evidence="1 2" key="1">
    <citation type="journal article" date="2024" name="G3 (Bethesda)">
        <title>Genome assembly of Hibiscus sabdariffa L. provides insights into metabolisms of medicinal natural products.</title>
        <authorList>
            <person name="Kim T."/>
        </authorList>
    </citation>
    <scope>NUCLEOTIDE SEQUENCE [LARGE SCALE GENOMIC DNA]</scope>
    <source>
        <strain evidence="1">TK-2024</strain>
        <tissue evidence="1">Old leaves</tissue>
    </source>
</reference>
<evidence type="ECO:0000313" key="2">
    <source>
        <dbReference type="Proteomes" id="UP001396334"/>
    </source>
</evidence>
<sequence length="91" mass="9590">MGARFVDGLPGVVVVVVGECEQEGAGEDGSCCGLVVWKVVSGGGEDDVVGTSVWVEAGESGNDVVRLKWGLAVNAQWRLWGWKSMLVRAAR</sequence>
<comment type="caution">
    <text evidence="1">The sequence shown here is derived from an EMBL/GenBank/DDBJ whole genome shotgun (WGS) entry which is preliminary data.</text>
</comment>
<dbReference type="Proteomes" id="UP001396334">
    <property type="component" value="Unassembled WGS sequence"/>
</dbReference>
<name>A0ABR1ZS88_9ROSI</name>
<keyword evidence="2" id="KW-1185">Reference proteome</keyword>
<organism evidence="1 2">
    <name type="scientific">Hibiscus sabdariffa</name>
    <name type="common">roselle</name>
    <dbReference type="NCBI Taxonomy" id="183260"/>
    <lineage>
        <taxon>Eukaryota</taxon>
        <taxon>Viridiplantae</taxon>
        <taxon>Streptophyta</taxon>
        <taxon>Embryophyta</taxon>
        <taxon>Tracheophyta</taxon>
        <taxon>Spermatophyta</taxon>
        <taxon>Magnoliopsida</taxon>
        <taxon>eudicotyledons</taxon>
        <taxon>Gunneridae</taxon>
        <taxon>Pentapetalae</taxon>
        <taxon>rosids</taxon>
        <taxon>malvids</taxon>
        <taxon>Malvales</taxon>
        <taxon>Malvaceae</taxon>
        <taxon>Malvoideae</taxon>
        <taxon>Hibiscus</taxon>
    </lineage>
</organism>
<evidence type="ECO:0000313" key="1">
    <source>
        <dbReference type="EMBL" id="KAK8483559.1"/>
    </source>
</evidence>
<accession>A0ABR1ZS88</accession>